<dbReference type="OrthoDB" id="1719357at2759"/>
<gene>
    <name evidence="1" type="ORF">BC936DRAFT_143442</name>
</gene>
<reference evidence="1 2" key="1">
    <citation type="journal article" date="2018" name="New Phytol.">
        <title>Phylogenomics of Endogonaceae and evolution of mycorrhizas within Mucoromycota.</title>
        <authorList>
            <person name="Chang Y."/>
            <person name="Desiro A."/>
            <person name="Na H."/>
            <person name="Sandor L."/>
            <person name="Lipzen A."/>
            <person name="Clum A."/>
            <person name="Barry K."/>
            <person name="Grigoriev I.V."/>
            <person name="Martin F.M."/>
            <person name="Stajich J.E."/>
            <person name="Smith M.E."/>
            <person name="Bonito G."/>
            <person name="Spatafora J.W."/>
        </authorList>
    </citation>
    <scope>NUCLEOTIDE SEQUENCE [LARGE SCALE GENOMIC DNA]</scope>
    <source>
        <strain evidence="1 2">GMNB39</strain>
    </source>
</reference>
<sequence length="80" mass="9244">MTRKLTKLNKDLQNVTRIMNKNIEDLAWRGDGMGRMKWLCSFELGRGCMNHITHEPKESAKLFELEPLSAILQVGYTGDY</sequence>
<dbReference type="EMBL" id="RBNI01026891">
    <property type="protein sequence ID" value="RUO95681.1"/>
    <property type="molecule type" value="Genomic_DNA"/>
</dbReference>
<dbReference type="AlphaFoldDB" id="A0A432ZYV3"/>
<dbReference type="Proteomes" id="UP000268093">
    <property type="component" value="Unassembled WGS sequence"/>
</dbReference>
<dbReference type="SUPFAM" id="SSF58038">
    <property type="entry name" value="SNARE fusion complex"/>
    <property type="match status" value="1"/>
</dbReference>
<organism evidence="1 2">
    <name type="scientific">Jimgerdemannia flammicorona</name>
    <dbReference type="NCBI Taxonomy" id="994334"/>
    <lineage>
        <taxon>Eukaryota</taxon>
        <taxon>Fungi</taxon>
        <taxon>Fungi incertae sedis</taxon>
        <taxon>Mucoromycota</taxon>
        <taxon>Mucoromycotina</taxon>
        <taxon>Endogonomycetes</taxon>
        <taxon>Endogonales</taxon>
        <taxon>Endogonaceae</taxon>
        <taxon>Jimgerdemannia</taxon>
    </lineage>
</organism>
<keyword evidence="2" id="KW-1185">Reference proteome</keyword>
<protein>
    <submittedName>
        <fullName evidence="1">Uncharacterized protein</fullName>
    </submittedName>
</protein>
<dbReference type="Gene3D" id="3.30.450.50">
    <property type="entry name" value="Longin domain"/>
    <property type="match status" value="1"/>
</dbReference>
<evidence type="ECO:0000313" key="2">
    <source>
        <dbReference type="Proteomes" id="UP000268093"/>
    </source>
</evidence>
<accession>A0A432ZYV3</accession>
<proteinExistence type="predicted"/>
<evidence type="ECO:0000313" key="1">
    <source>
        <dbReference type="EMBL" id="RUO95681.1"/>
    </source>
</evidence>
<name>A0A432ZYV3_9FUNG</name>
<comment type="caution">
    <text evidence="1">The sequence shown here is derived from an EMBL/GenBank/DDBJ whole genome shotgun (WGS) entry which is preliminary data.</text>
</comment>